<reference evidence="2 3" key="1">
    <citation type="journal article" date="2021" name="J. Hered.">
        <title>A chromosome-level genome assembly of the parasitoid wasp, Cotesia glomerata (Hymenoptera: Braconidae).</title>
        <authorList>
            <person name="Pinto B.J."/>
            <person name="Weis J.J."/>
            <person name="Gamble T."/>
            <person name="Ode P.J."/>
            <person name="Paul R."/>
            <person name="Zaspel J.M."/>
        </authorList>
    </citation>
    <scope>NUCLEOTIDE SEQUENCE [LARGE SCALE GENOMIC DNA]</scope>
    <source>
        <strain evidence="2">CgM1</strain>
    </source>
</reference>
<gene>
    <name evidence="2" type="ORF">KQX54_015267</name>
</gene>
<protein>
    <submittedName>
        <fullName evidence="2">Uncharacterized protein</fullName>
    </submittedName>
</protein>
<dbReference type="AlphaFoldDB" id="A0AAV7IW20"/>
<feature type="compositionally biased region" description="Basic and acidic residues" evidence="1">
    <location>
        <begin position="15"/>
        <end position="27"/>
    </location>
</feature>
<evidence type="ECO:0000256" key="1">
    <source>
        <dbReference type="SAM" id="MobiDB-lite"/>
    </source>
</evidence>
<comment type="caution">
    <text evidence="2">The sequence shown here is derived from an EMBL/GenBank/DDBJ whole genome shotgun (WGS) entry which is preliminary data.</text>
</comment>
<feature type="compositionally biased region" description="Basic and acidic residues" evidence="1">
    <location>
        <begin position="100"/>
        <end position="119"/>
    </location>
</feature>
<keyword evidence="3" id="KW-1185">Reference proteome</keyword>
<feature type="region of interest" description="Disordered" evidence="1">
    <location>
        <begin position="1"/>
        <end position="27"/>
    </location>
</feature>
<accession>A0AAV7IW20</accession>
<evidence type="ECO:0000313" key="3">
    <source>
        <dbReference type="Proteomes" id="UP000826195"/>
    </source>
</evidence>
<feature type="region of interest" description="Disordered" evidence="1">
    <location>
        <begin position="96"/>
        <end position="119"/>
    </location>
</feature>
<evidence type="ECO:0000313" key="2">
    <source>
        <dbReference type="EMBL" id="KAH0558258.1"/>
    </source>
</evidence>
<name>A0AAV7IW20_COTGL</name>
<proteinExistence type="predicted"/>
<organism evidence="2 3">
    <name type="scientific">Cotesia glomerata</name>
    <name type="common">Lepidopteran parasitic wasp</name>
    <name type="synonym">Apanteles glomeratus</name>
    <dbReference type="NCBI Taxonomy" id="32391"/>
    <lineage>
        <taxon>Eukaryota</taxon>
        <taxon>Metazoa</taxon>
        <taxon>Ecdysozoa</taxon>
        <taxon>Arthropoda</taxon>
        <taxon>Hexapoda</taxon>
        <taxon>Insecta</taxon>
        <taxon>Pterygota</taxon>
        <taxon>Neoptera</taxon>
        <taxon>Endopterygota</taxon>
        <taxon>Hymenoptera</taxon>
        <taxon>Apocrita</taxon>
        <taxon>Ichneumonoidea</taxon>
        <taxon>Braconidae</taxon>
        <taxon>Microgastrinae</taxon>
        <taxon>Cotesia</taxon>
    </lineage>
</organism>
<dbReference type="Proteomes" id="UP000826195">
    <property type="component" value="Unassembled WGS sequence"/>
</dbReference>
<dbReference type="EMBL" id="JAHXZJ010000747">
    <property type="protein sequence ID" value="KAH0558258.1"/>
    <property type="molecule type" value="Genomic_DNA"/>
</dbReference>
<feature type="compositionally biased region" description="Polar residues" evidence="1">
    <location>
        <begin position="1"/>
        <end position="14"/>
    </location>
</feature>
<sequence>MYPRTKNLSLCQSQKMDRRSPDSDRSIRSPAIYTSIYELWRSTTWLTQPIGLFLAELQRIPVPGNTHSSNDIQVDQYNFMHCMLMMSAELVTPEQSGDIYTKEDKMGDQKEEKLPNLWS</sequence>